<protein>
    <submittedName>
        <fullName evidence="1">Uncharacterized protein</fullName>
    </submittedName>
</protein>
<dbReference type="RefSeq" id="XP_053025515.1">
    <property type="nucleotide sequence ID" value="XM_053161583.1"/>
</dbReference>
<sequence length="374" mass="41817">MCPRSIPLPLTDLVTTSTQSISEPIDQFELRTLGFLASKPPTHLQLLPHVYVGLAMIWSKAMSTHFRVTSRLLVTVRGALIDIHEFWDERFSVVSHVQLHVKVFLTGAPFAVPVRAMLKPIDLPENLTRGFYVGQSVQFQGYLDSSKPQDGPIFVELMTNEIALPKDLSRRSPKLTLFEGAAVNVVYTNFQELRNCSRRDAALYMAKRALFSSTPKTIRKLNMVIGKRHPANEVTLSAVELRDIPGFAMRTTCPVSSVTSMDRPDLHITLKIGAPVRLTKDLCLAGHQSSFSNFTRGARFVVRGVDNDHLAVVSIANGGIHCEVMIKRIMNFCVDPRQPANVFLRYQFPVVLAYASQIDWISTEQLPISTTTLQ</sequence>
<organism evidence="1 2">
    <name type="scientific">Puccinia triticina</name>
    <dbReference type="NCBI Taxonomy" id="208348"/>
    <lineage>
        <taxon>Eukaryota</taxon>
        <taxon>Fungi</taxon>
        <taxon>Dikarya</taxon>
        <taxon>Basidiomycota</taxon>
        <taxon>Pucciniomycotina</taxon>
        <taxon>Pucciniomycetes</taxon>
        <taxon>Pucciniales</taxon>
        <taxon>Pucciniaceae</taxon>
        <taxon>Puccinia</taxon>
    </lineage>
</organism>
<dbReference type="GeneID" id="77802478"/>
<gene>
    <name evidence="1" type="ORF">PtA15_11A652</name>
</gene>
<evidence type="ECO:0000313" key="2">
    <source>
        <dbReference type="Proteomes" id="UP001164743"/>
    </source>
</evidence>
<dbReference type="Proteomes" id="UP001164743">
    <property type="component" value="Chromosome 11A"/>
</dbReference>
<keyword evidence="2" id="KW-1185">Reference proteome</keyword>
<evidence type="ECO:0000313" key="1">
    <source>
        <dbReference type="EMBL" id="WAQ89960.1"/>
    </source>
</evidence>
<accession>A0ABY7D1T0</accession>
<dbReference type="EMBL" id="CP110431">
    <property type="protein sequence ID" value="WAQ89960.1"/>
    <property type="molecule type" value="Genomic_DNA"/>
</dbReference>
<name>A0ABY7D1T0_9BASI</name>
<proteinExistence type="predicted"/>
<reference evidence="1" key="1">
    <citation type="submission" date="2022-10" db="EMBL/GenBank/DDBJ databases">
        <title>Puccinia triticina Genome sequencing and assembly.</title>
        <authorList>
            <person name="Li C."/>
        </authorList>
    </citation>
    <scope>NUCLEOTIDE SEQUENCE</scope>
    <source>
        <strain evidence="1">Pt15</strain>
    </source>
</reference>